<keyword evidence="2" id="KW-1185">Reference proteome</keyword>
<dbReference type="OrthoDB" id="5340906at2759"/>
<dbReference type="GeneID" id="28995548"/>
<dbReference type="InParanoid" id="A0A167QC75"/>
<name>A0A167QC75_PHYB8</name>
<sequence length="100" mass="11023">MSDRCLSSGKKEGIHIVAGESVSLASILRINESRTIGSISEIKRVRSGYRCDMIVRERKANHGEHIKEVGIKLPKVLKDMLASFVFNDNGSYEGLATFGL</sequence>
<dbReference type="AlphaFoldDB" id="A0A167QC75"/>
<dbReference type="Proteomes" id="UP000077315">
    <property type="component" value="Unassembled WGS sequence"/>
</dbReference>
<gene>
    <name evidence="1" type="ORF">PHYBLDRAFT_162534</name>
</gene>
<protein>
    <submittedName>
        <fullName evidence="1">Uncharacterized protein</fullName>
    </submittedName>
</protein>
<evidence type="ECO:0000313" key="2">
    <source>
        <dbReference type="Proteomes" id="UP000077315"/>
    </source>
</evidence>
<dbReference type="EMBL" id="KV440972">
    <property type="protein sequence ID" value="OAD79464.1"/>
    <property type="molecule type" value="Genomic_DNA"/>
</dbReference>
<reference evidence="2" key="1">
    <citation type="submission" date="2015-06" db="EMBL/GenBank/DDBJ databases">
        <title>Expansion of signal transduction pathways in fungi by whole-genome duplication.</title>
        <authorList>
            <consortium name="DOE Joint Genome Institute"/>
            <person name="Corrochano L.M."/>
            <person name="Kuo A."/>
            <person name="Marcet-Houben M."/>
            <person name="Polaino S."/>
            <person name="Salamov A."/>
            <person name="Villalobos J.M."/>
            <person name="Alvarez M.I."/>
            <person name="Avalos J."/>
            <person name="Benito E.P."/>
            <person name="Benoit I."/>
            <person name="Burger G."/>
            <person name="Camino L.P."/>
            <person name="Canovas D."/>
            <person name="Cerda-Olmedo E."/>
            <person name="Cheng J.-F."/>
            <person name="Dominguez A."/>
            <person name="Elias M."/>
            <person name="Eslava A.P."/>
            <person name="Glaser F."/>
            <person name="Grimwood J."/>
            <person name="Gutierrez G."/>
            <person name="Heitman J."/>
            <person name="Henrissat B."/>
            <person name="Iturriaga E.A."/>
            <person name="Lang B.F."/>
            <person name="Lavin J.L."/>
            <person name="Lee S."/>
            <person name="Li W."/>
            <person name="Lindquist E."/>
            <person name="Lopez-Garcia S."/>
            <person name="Luque E.M."/>
            <person name="Marcos A.T."/>
            <person name="Martin J."/>
            <person name="McCluskey K."/>
            <person name="Medina H.R."/>
            <person name="Miralles-Duran A."/>
            <person name="Miyazaki A."/>
            <person name="Munoz-Torres E."/>
            <person name="Oguiza J.A."/>
            <person name="Ohm R."/>
            <person name="Olmedo M."/>
            <person name="Orejas M."/>
            <person name="Ortiz-Castellanos L."/>
            <person name="Pisabarro A.G."/>
            <person name="Rodriguez-Romero J."/>
            <person name="Ruiz-Herrera J."/>
            <person name="Ruiz-Vazquez R."/>
            <person name="Sanz C."/>
            <person name="Schackwitz W."/>
            <person name="Schmutz J."/>
            <person name="Shahriari M."/>
            <person name="Shelest E."/>
            <person name="Silva-Franco F."/>
            <person name="Soanes D."/>
            <person name="Syed K."/>
            <person name="Tagua V.G."/>
            <person name="Talbot N.J."/>
            <person name="Thon M."/>
            <person name="De vries R.P."/>
            <person name="Wiebenga A."/>
            <person name="Yadav J.S."/>
            <person name="Braun E.L."/>
            <person name="Baker S."/>
            <person name="Garre V."/>
            <person name="Horwitz B."/>
            <person name="Torres-Martinez S."/>
            <person name="Idnurm A."/>
            <person name="Herrera-Estrella A."/>
            <person name="Gabaldon T."/>
            <person name="Grigoriev I.V."/>
        </authorList>
    </citation>
    <scope>NUCLEOTIDE SEQUENCE [LARGE SCALE GENOMIC DNA]</scope>
    <source>
        <strain evidence="2">NRRL 1555(-)</strain>
    </source>
</reference>
<evidence type="ECO:0000313" key="1">
    <source>
        <dbReference type="EMBL" id="OAD79464.1"/>
    </source>
</evidence>
<accession>A0A167QC75</accession>
<proteinExistence type="predicted"/>
<organism evidence="1 2">
    <name type="scientific">Phycomyces blakesleeanus (strain ATCC 8743b / DSM 1359 / FGSC 10004 / NBRC 33097 / NRRL 1555)</name>
    <dbReference type="NCBI Taxonomy" id="763407"/>
    <lineage>
        <taxon>Eukaryota</taxon>
        <taxon>Fungi</taxon>
        <taxon>Fungi incertae sedis</taxon>
        <taxon>Mucoromycota</taxon>
        <taxon>Mucoromycotina</taxon>
        <taxon>Mucoromycetes</taxon>
        <taxon>Mucorales</taxon>
        <taxon>Phycomycetaceae</taxon>
        <taxon>Phycomyces</taxon>
    </lineage>
</organism>
<dbReference type="VEuPathDB" id="FungiDB:PHYBLDRAFT_162534"/>
<dbReference type="RefSeq" id="XP_018297504.1">
    <property type="nucleotide sequence ID" value="XM_018434642.1"/>
</dbReference>